<organism evidence="6 7">
    <name type="scientific">Candidatus Megaera venefica</name>
    <dbReference type="NCBI Taxonomy" id="2055910"/>
    <lineage>
        <taxon>Bacteria</taxon>
        <taxon>Pseudomonadati</taxon>
        <taxon>Pseudomonadota</taxon>
        <taxon>Alphaproteobacteria</taxon>
        <taxon>Rickettsiales</taxon>
        <taxon>Rickettsiaceae</taxon>
        <taxon>Candidatus Megaera</taxon>
    </lineage>
</organism>
<feature type="transmembrane region" description="Helical" evidence="5">
    <location>
        <begin position="95"/>
        <end position="121"/>
    </location>
</feature>
<feature type="transmembrane region" description="Helical" evidence="5">
    <location>
        <begin position="37"/>
        <end position="58"/>
    </location>
</feature>
<evidence type="ECO:0000256" key="3">
    <source>
        <dbReference type="ARBA" id="ARBA00022989"/>
    </source>
</evidence>
<comment type="caution">
    <text evidence="6">The sequence shown here is derived from an EMBL/GenBank/DDBJ whole genome shotgun (WGS) entry which is preliminary data.</text>
</comment>
<feature type="transmembrane region" description="Helical" evidence="5">
    <location>
        <begin position="178"/>
        <end position="198"/>
    </location>
</feature>
<feature type="transmembrane region" description="Helical" evidence="5">
    <location>
        <begin position="210"/>
        <end position="233"/>
    </location>
</feature>
<comment type="subcellular location">
    <subcellularLocation>
        <location evidence="5">Cell membrane</location>
        <topology evidence="5">Multi-pass membrane protein</topology>
    </subcellularLocation>
    <subcellularLocation>
        <location evidence="1">Membrane</location>
        <topology evidence="1">Multi-pass membrane protein</topology>
    </subcellularLocation>
</comment>
<feature type="transmembrane region" description="Helical" evidence="5">
    <location>
        <begin position="239"/>
        <end position="257"/>
    </location>
</feature>
<protein>
    <recommendedName>
        <fullName evidence="5">Probable membrane transporter protein</fullName>
    </recommendedName>
</protein>
<evidence type="ECO:0000256" key="4">
    <source>
        <dbReference type="ARBA" id="ARBA00023136"/>
    </source>
</evidence>
<feature type="transmembrane region" description="Helical" evidence="5">
    <location>
        <begin position="142"/>
        <end position="172"/>
    </location>
</feature>
<dbReference type="PANTHER" id="PTHR43701:SF2">
    <property type="entry name" value="MEMBRANE TRANSPORTER PROTEIN YJNA-RELATED"/>
    <property type="match status" value="1"/>
</dbReference>
<comment type="similarity">
    <text evidence="5">Belongs to the 4-toluene sulfonate uptake permease (TSUP) (TC 2.A.102) family.</text>
</comment>
<feature type="transmembrane region" description="Helical" evidence="5">
    <location>
        <begin position="70"/>
        <end position="89"/>
    </location>
</feature>
<reference evidence="6 7" key="1">
    <citation type="submission" date="2023-03" db="EMBL/GenBank/DDBJ databases">
        <title>Host association and intracellularity evolved multiple times independently in the Rickettsiales.</title>
        <authorList>
            <person name="Castelli M."/>
            <person name="Nardi T."/>
            <person name="Gammuto L."/>
            <person name="Bellinzona G."/>
            <person name="Sabaneyeva E."/>
            <person name="Potekhin A."/>
            <person name="Serra V."/>
            <person name="Petroni G."/>
            <person name="Sassera D."/>
        </authorList>
    </citation>
    <scope>NUCLEOTIDE SEQUENCE [LARGE SCALE GENOMIC DNA]</scope>
    <source>
        <strain evidence="6 7">Sr 2-6</strain>
    </source>
</reference>
<gene>
    <name evidence="6" type="ORF">Megvenef_01190</name>
</gene>
<dbReference type="EMBL" id="JARJFB010000096">
    <property type="protein sequence ID" value="MEA0971217.1"/>
    <property type="molecule type" value="Genomic_DNA"/>
</dbReference>
<proteinExistence type="inferred from homology"/>
<dbReference type="RefSeq" id="WP_322777120.1">
    <property type="nucleotide sequence ID" value="NZ_JARJFB010000096.1"/>
</dbReference>
<evidence type="ECO:0000313" key="6">
    <source>
        <dbReference type="EMBL" id="MEA0971217.1"/>
    </source>
</evidence>
<dbReference type="Proteomes" id="UP001291687">
    <property type="component" value="Unassembled WGS sequence"/>
</dbReference>
<sequence>MEFLGYLSLLFMGLTLGLVGAGGSILTIPILVYIFKIPIIIATTYSLLIVGVSAFIGTVRYRSSILFSKVALFALPSIIGVFSARFYILPNLPRSLGIITLDQAMILLLLTFMISSSYLMIRDNRLQLPNTKHSSFLNQTKIILLGFCLGLVMGLLGAGGGFLIIPTLILLMGFSMQGAVPTSLFIITLNSLIGFLSDKHNFLAQDWINIFWYVSLAVLGMLIGIKLGTYINASQLKKGFGWFICITAITIALREFII</sequence>
<accession>A0ABU5NDH2</accession>
<name>A0ABU5NDH2_9RICK</name>
<evidence type="ECO:0000313" key="7">
    <source>
        <dbReference type="Proteomes" id="UP001291687"/>
    </source>
</evidence>
<keyword evidence="5" id="KW-1003">Cell membrane</keyword>
<dbReference type="Pfam" id="PF01925">
    <property type="entry name" value="TauE"/>
    <property type="match status" value="1"/>
</dbReference>
<feature type="transmembrane region" description="Helical" evidence="5">
    <location>
        <begin position="7"/>
        <end position="31"/>
    </location>
</feature>
<evidence type="ECO:0000256" key="2">
    <source>
        <dbReference type="ARBA" id="ARBA00022692"/>
    </source>
</evidence>
<keyword evidence="3 5" id="KW-1133">Transmembrane helix</keyword>
<evidence type="ECO:0000256" key="1">
    <source>
        <dbReference type="ARBA" id="ARBA00004141"/>
    </source>
</evidence>
<dbReference type="PANTHER" id="PTHR43701">
    <property type="entry name" value="MEMBRANE TRANSPORTER PROTEIN MJ0441-RELATED"/>
    <property type="match status" value="1"/>
</dbReference>
<dbReference type="InterPro" id="IPR002781">
    <property type="entry name" value="TM_pro_TauE-like"/>
</dbReference>
<evidence type="ECO:0000256" key="5">
    <source>
        <dbReference type="RuleBase" id="RU363041"/>
    </source>
</evidence>
<dbReference type="InterPro" id="IPR051598">
    <property type="entry name" value="TSUP/Inactive_protease-like"/>
</dbReference>
<keyword evidence="7" id="KW-1185">Reference proteome</keyword>
<keyword evidence="4 5" id="KW-0472">Membrane</keyword>
<keyword evidence="2 5" id="KW-0812">Transmembrane</keyword>